<dbReference type="Gene3D" id="1.20.1290.10">
    <property type="entry name" value="AhpD-like"/>
    <property type="match status" value="1"/>
</dbReference>
<evidence type="ECO:0008006" key="3">
    <source>
        <dbReference type="Google" id="ProtNLM"/>
    </source>
</evidence>
<dbReference type="OrthoDB" id="5537330at2759"/>
<dbReference type="AlphaFoldDB" id="A0A2G8SA85"/>
<dbReference type="Proteomes" id="UP000230002">
    <property type="component" value="Unassembled WGS sequence"/>
</dbReference>
<comment type="caution">
    <text evidence="1">The sequence shown here is derived from an EMBL/GenBank/DDBJ whole genome shotgun (WGS) entry which is preliminary data.</text>
</comment>
<sequence>MADLATPEFLSTLKAAFPPGSPDSPSHLWALIAVVSFSASNVTEAVPVVFKYALDDLVQAQMQAGTSQDVAHAEQLVLARKFRESVLRAGLLCGVPRAIDSLIELHKVMPEHLRDTKPLRDTHKPPAEWDRGGKEVFETIYRETAPSIFNLVDTAYPDLAWFCITVGYGMLYGGTDTLSTIEQIYNMVATLVAVDAPRQIGWHLGNALRNGASLEEARAVRRAALEVAGRAGVKWRGAVPDVEEPATE</sequence>
<proteinExistence type="predicted"/>
<dbReference type="InterPro" id="IPR052999">
    <property type="entry name" value="PTS1_Protein"/>
</dbReference>
<dbReference type="STRING" id="1077348.A0A2G8SA85"/>
<evidence type="ECO:0000313" key="2">
    <source>
        <dbReference type="Proteomes" id="UP000230002"/>
    </source>
</evidence>
<dbReference type="InterPro" id="IPR029032">
    <property type="entry name" value="AhpD-like"/>
</dbReference>
<name>A0A2G8SA85_9APHY</name>
<gene>
    <name evidence="1" type="ORF">GSI_07369</name>
</gene>
<dbReference type="EMBL" id="AYKW01000014">
    <property type="protein sequence ID" value="PIL30667.1"/>
    <property type="molecule type" value="Genomic_DNA"/>
</dbReference>
<evidence type="ECO:0000313" key="1">
    <source>
        <dbReference type="EMBL" id="PIL30667.1"/>
    </source>
</evidence>
<dbReference type="PANTHER" id="PTHR28180">
    <property type="entry name" value="CONSERVED MITOCHONDRIAL PROTEIN-RELATED"/>
    <property type="match status" value="1"/>
</dbReference>
<dbReference type="SUPFAM" id="SSF69118">
    <property type="entry name" value="AhpD-like"/>
    <property type="match status" value="1"/>
</dbReference>
<protein>
    <recommendedName>
        <fullName evidence="3">Carboxymuconolactone decarboxylase-like domain-containing protein</fullName>
    </recommendedName>
</protein>
<reference evidence="1 2" key="1">
    <citation type="journal article" date="2015" name="Sci. Rep.">
        <title>Chromosome-level genome map provides insights into diverse defense mechanisms in the medicinal fungus Ganoderma sinense.</title>
        <authorList>
            <person name="Zhu Y."/>
            <person name="Xu J."/>
            <person name="Sun C."/>
            <person name="Zhou S."/>
            <person name="Xu H."/>
            <person name="Nelson D.R."/>
            <person name="Qian J."/>
            <person name="Song J."/>
            <person name="Luo H."/>
            <person name="Xiang L."/>
            <person name="Li Y."/>
            <person name="Xu Z."/>
            <person name="Ji A."/>
            <person name="Wang L."/>
            <person name="Lu S."/>
            <person name="Hayward A."/>
            <person name="Sun W."/>
            <person name="Li X."/>
            <person name="Schwartz D.C."/>
            <person name="Wang Y."/>
            <person name="Chen S."/>
        </authorList>
    </citation>
    <scope>NUCLEOTIDE SEQUENCE [LARGE SCALE GENOMIC DNA]</scope>
    <source>
        <strain evidence="1 2">ZZ0214-1</strain>
    </source>
</reference>
<organism evidence="1 2">
    <name type="scientific">Ganoderma sinense ZZ0214-1</name>
    <dbReference type="NCBI Taxonomy" id="1077348"/>
    <lineage>
        <taxon>Eukaryota</taxon>
        <taxon>Fungi</taxon>
        <taxon>Dikarya</taxon>
        <taxon>Basidiomycota</taxon>
        <taxon>Agaricomycotina</taxon>
        <taxon>Agaricomycetes</taxon>
        <taxon>Polyporales</taxon>
        <taxon>Polyporaceae</taxon>
        <taxon>Ganoderma</taxon>
    </lineage>
</organism>
<keyword evidence="2" id="KW-1185">Reference proteome</keyword>
<dbReference type="PANTHER" id="PTHR28180:SF2">
    <property type="entry name" value="PEROXISOMAL PROTEIN 2"/>
    <property type="match status" value="1"/>
</dbReference>
<accession>A0A2G8SA85</accession>